<evidence type="ECO:0000256" key="2">
    <source>
        <dbReference type="ARBA" id="ARBA00023239"/>
    </source>
</evidence>
<comment type="caution">
    <text evidence="4">The sequence shown here is derived from an EMBL/GenBank/DDBJ whole genome shotgun (WGS) entry which is preliminary data.</text>
</comment>
<dbReference type="AlphaFoldDB" id="A0A7C5QRW6"/>
<reference evidence="4" key="1">
    <citation type="journal article" date="2020" name="mSystems">
        <title>Genome- and Community-Level Interaction Insights into Carbon Utilization and Element Cycling Functions of Hydrothermarchaeota in Hydrothermal Sediment.</title>
        <authorList>
            <person name="Zhou Z."/>
            <person name="Liu Y."/>
            <person name="Xu W."/>
            <person name="Pan J."/>
            <person name="Luo Z.H."/>
            <person name="Li M."/>
        </authorList>
    </citation>
    <scope>NUCLEOTIDE SEQUENCE [LARGE SCALE GENOMIC DNA]</scope>
    <source>
        <strain evidence="4">HyVt-485</strain>
    </source>
</reference>
<evidence type="ECO:0000313" key="4">
    <source>
        <dbReference type="EMBL" id="HHL43019.1"/>
    </source>
</evidence>
<proteinExistence type="inferred from homology"/>
<dbReference type="EMBL" id="DRMJ01000270">
    <property type="protein sequence ID" value="HHL43019.1"/>
    <property type="molecule type" value="Genomic_DNA"/>
</dbReference>
<evidence type="ECO:0000256" key="1">
    <source>
        <dbReference type="ARBA" id="ARBA00005254"/>
    </source>
</evidence>
<dbReference type="PANTHER" id="PTHR11941:SF54">
    <property type="entry name" value="ENOYL-COA HYDRATASE, MITOCHONDRIAL"/>
    <property type="match status" value="1"/>
</dbReference>
<dbReference type="InterPro" id="IPR014748">
    <property type="entry name" value="Enoyl-CoA_hydra_C"/>
</dbReference>
<dbReference type="PROSITE" id="PS00166">
    <property type="entry name" value="ENOYL_COA_HYDRATASE"/>
    <property type="match status" value="1"/>
</dbReference>
<dbReference type="PANTHER" id="PTHR11941">
    <property type="entry name" value="ENOYL-COA HYDRATASE-RELATED"/>
    <property type="match status" value="1"/>
</dbReference>
<dbReference type="Pfam" id="PF00378">
    <property type="entry name" value="ECH_1"/>
    <property type="match status" value="1"/>
</dbReference>
<name>A0A7C5QRW6_9PROT</name>
<dbReference type="GO" id="GO:0006635">
    <property type="term" value="P:fatty acid beta-oxidation"/>
    <property type="evidence" value="ECO:0007669"/>
    <property type="project" value="TreeGrafter"/>
</dbReference>
<dbReference type="InterPro" id="IPR018376">
    <property type="entry name" value="Enoyl-CoA_hyd/isom_CS"/>
</dbReference>
<accession>A0A7C5QRW6</accession>
<dbReference type="Proteomes" id="UP000885830">
    <property type="component" value="Unassembled WGS sequence"/>
</dbReference>
<dbReference type="CDD" id="cd06558">
    <property type="entry name" value="crotonase-like"/>
    <property type="match status" value="1"/>
</dbReference>
<protein>
    <submittedName>
        <fullName evidence="4">2,3-dehydroadipyl-CoA hydratase</fullName>
    </submittedName>
</protein>
<dbReference type="GO" id="GO:0016836">
    <property type="term" value="F:hydro-lyase activity"/>
    <property type="evidence" value="ECO:0007669"/>
    <property type="project" value="UniProtKB-ARBA"/>
</dbReference>
<sequence length="259" mass="27811">MSGKNHLIMDTPALGVVRFTLHRPDKMNALATPLLADLANAMENADKDENIRVIIITGGDKIFAAGADINELRTKTKADGLADPRTEIWARIRAIKSPVIAAVEGWCLGAGNELLMCTDLAVAGEGAKFGQPETSLGIMPGAGGASTLPRLVGRMQTMKMVLLGRPISAAQALQFGLICDVTPDGAAGELALEYAQKISRRAPLALREAKAVIKATFEKPHSEQLDLERQAFSRLLSTDDKNEGIDAFLDKRKPNWSGR</sequence>
<dbReference type="SUPFAM" id="SSF52096">
    <property type="entry name" value="ClpP/crotonase"/>
    <property type="match status" value="1"/>
</dbReference>
<dbReference type="InterPro" id="IPR029045">
    <property type="entry name" value="ClpP/crotonase-like_dom_sf"/>
</dbReference>
<dbReference type="Gene3D" id="1.10.12.10">
    <property type="entry name" value="Lyase 2-enoyl-coa Hydratase, Chain A, domain 2"/>
    <property type="match status" value="1"/>
</dbReference>
<gene>
    <name evidence="4" type="ORF">ENJ42_05330</name>
</gene>
<comment type="similarity">
    <text evidence="1 3">Belongs to the enoyl-CoA hydratase/isomerase family.</text>
</comment>
<dbReference type="Gene3D" id="3.90.226.10">
    <property type="entry name" value="2-enoyl-CoA Hydratase, Chain A, domain 1"/>
    <property type="match status" value="1"/>
</dbReference>
<dbReference type="FunFam" id="1.10.12.10:FF:000001">
    <property type="entry name" value="Probable enoyl-CoA hydratase, mitochondrial"/>
    <property type="match status" value="1"/>
</dbReference>
<organism evidence="4">
    <name type="scientific">Hellea balneolensis</name>
    <dbReference type="NCBI Taxonomy" id="287478"/>
    <lineage>
        <taxon>Bacteria</taxon>
        <taxon>Pseudomonadati</taxon>
        <taxon>Pseudomonadota</taxon>
        <taxon>Alphaproteobacteria</taxon>
        <taxon>Maricaulales</taxon>
        <taxon>Robiginitomaculaceae</taxon>
        <taxon>Hellea</taxon>
    </lineage>
</organism>
<dbReference type="InterPro" id="IPR001753">
    <property type="entry name" value="Enoyl-CoA_hydra/iso"/>
</dbReference>
<keyword evidence="2" id="KW-0456">Lyase</keyword>
<evidence type="ECO:0000256" key="3">
    <source>
        <dbReference type="RuleBase" id="RU003707"/>
    </source>
</evidence>
<dbReference type="FunFam" id="3.90.226.10:FF:000009">
    <property type="entry name" value="Carnitinyl-CoA dehydratase"/>
    <property type="match status" value="1"/>
</dbReference>